<dbReference type="AlphaFoldDB" id="A0A0A9B2P4"/>
<reference evidence="1" key="2">
    <citation type="journal article" date="2015" name="Data Brief">
        <title>Shoot transcriptome of the giant reed, Arundo donax.</title>
        <authorList>
            <person name="Barrero R.A."/>
            <person name="Guerrero F.D."/>
            <person name="Moolhuijzen P."/>
            <person name="Goolsby J.A."/>
            <person name="Tidwell J."/>
            <person name="Bellgard S.E."/>
            <person name="Bellgard M.I."/>
        </authorList>
    </citation>
    <scope>NUCLEOTIDE SEQUENCE</scope>
    <source>
        <tissue evidence="1">Shoot tissue taken approximately 20 cm above the soil surface</tissue>
    </source>
</reference>
<sequence>MLHKTDKVANNSSTYDLFTTLDCSYL</sequence>
<name>A0A0A9B2P4_ARUDO</name>
<evidence type="ECO:0000313" key="1">
    <source>
        <dbReference type="EMBL" id="JAD53577.1"/>
    </source>
</evidence>
<accession>A0A0A9B2P4</accession>
<dbReference type="EMBL" id="GBRH01244318">
    <property type="protein sequence ID" value="JAD53577.1"/>
    <property type="molecule type" value="Transcribed_RNA"/>
</dbReference>
<organism evidence="1">
    <name type="scientific">Arundo donax</name>
    <name type="common">Giant reed</name>
    <name type="synonym">Donax arundinaceus</name>
    <dbReference type="NCBI Taxonomy" id="35708"/>
    <lineage>
        <taxon>Eukaryota</taxon>
        <taxon>Viridiplantae</taxon>
        <taxon>Streptophyta</taxon>
        <taxon>Embryophyta</taxon>
        <taxon>Tracheophyta</taxon>
        <taxon>Spermatophyta</taxon>
        <taxon>Magnoliopsida</taxon>
        <taxon>Liliopsida</taxon>
        <taxon>Poales</taxon>
        <taxon>Poaceae</taxon>
        <taxon>PACMAD clade</taxon>
        <taxon>Arundinoideae</taxon>
        <taxon>Arundineae</taxon>
        <taxon>Arundo</taxon>
    </lineage>
</organism>
<reference evidence="1" key="1">
    <citation type="submission" date="2014-09" db="EMBL/GenBank/DDBJ databases">
        <authorList>
            <person name="Magalhaes I.L.F."/>
            <person name="Oliveira U."/>
            <person name="Santos F.R."/>
            <person name="Vidigal T.H.D.A."/>
            <person name="Brescovit A.D."/>
            <person name="Santos A.J."/>
        </authorList>
    </citation>
    <scope>NUCLEOTIDE SEQUENCE</scope>
    <source>
        <tissue evidence="1">Shoot tissue taken approximately 20 cm above the soil surface</tissue>
    </source>
</reference>
<proteinExistence type="predicted"/>
<protein>
    <submittedName>
        <fullName evidence="1">Uncharacterized protein</fullName>
    </submittedName>
</protein>